<evidence type="ECO:0000256" key="16">
    <source>
        <dbReference type="ARBA" id="ARBA00023328"/>
    </source>
</evidence>
<keyword evidence="16" id="KW-0137">Centromere</keyword>
<dbReference type="InterPro" id="IPR013963">
    <property type="entry name" value="DASH_Dad2"/>
</dbReference>
<dbReference type="PANTHER" id="PTHR28036">
    <property type="entry name" value="DASH COMPLEX SUBUNIT DAD2"/>
    <property type="match status" value="1"/>
</dbReference>
<evidence type="ECO:0000256" key="15">
    <source>
        <dbReference type="ARBA" id="ARBA00023306"/>
    </source>
</evidence>
<evidence type="ECO:0000256" key="14">
    <source>
        <dbReference type="ARBA" id="ARBA00023242"/>
    </source>
</evidence>
<keyword evidence="7" id="KW-0963">Cytoplasm</keyword>
<accession>A0A3N4IYL5</accession>
<evidence type="ECO:0000256" key="3">
    <source>
        <dbReference type="ARBA" id="ARBA00004629"/>
    </source>
</evidence>
<dbReference type="GO" id="GO:0005874">
    <property type="term" value="C:microtubule"/>
    <property type="evidence" value="ECO:0007669"/>
    <property type="project" value="UniProtKB-KW"/>
</dbReference>
<evidence type="ECO:0000256" key="13">
    <source>
        <dbReference type="ARBA" id="ARBA00023212"/>
    </source>
</evidence>
<evidence type="ECO:0000256" key="10">
    <source>
        <dbReference type="ARBA" id="ARBA00022776"/>
    </source>
</evidence>
<sequence>MFRLKLGVAPPASLSQRLRDTNHLPSFNVPKMANPYPNRYSQHFRQPSASGPSGMGGSQQSPALVARINEKKQELENLQALRDLSAGLASQMQQLEEKLSTLADGTEAVAAVLSNWHNVLRAIAMASSKIPKPKDPDADDNPFAPKKEKDENDGLRRDENGVPMPQTLVRIPVLPQPSK</sequence>
<comment type="subcellular location">
    <subcellularLocation>
        <location evidence="3">Chromosome</location>
        <location evidence="3">Centromere</location>
        <location evidence="3">Kinetochore</location>
    </subcellularLocation>
    <subcellularLocation>
        <location evidence="2">Cytoplasm</location>
        <location evidence="2">Cytoskeleton</location>
        <location evidence="2">Spindle</location>
    </subcellularLocation>
    <subcellularLocation>
        <location evidence="1">Nucleus</location>
    </subcellularLocation>
</comment>
<evidence type="ECO:0000256" key="11">
    <source>
        <dbReference type="ARBA" id="ARBA00022829"/>
    </source>
</evidence>
<evidence type="ECO:0000256" key="9">
    <source>
        <dbReference type="ARBA" id="ARBA00022701"/>
    </source>
</evidence>
<evidence type="ECO:0000256" key="17">
    <source>
        <dbReference type="ARBA" id="ARBA00030568"/>
    </source>
</evidence>
<keyword evidence="8" id="KW-0132">Cell division</keyword>
<keyword evidence="6" id="KW-0158">Chromosome</keyword>
<keyword evidence="20" id="KW-1185">Reference proteome</keyword>
<keyword evidence="13" id="KW-0206">Cytoskeleton</keyword>
<keyword evidence="14" id="KW-0539">Nucleus</keyword>
<keyword evidence="11" id="KW-0159">Chromosome partition</keyword>
<gene>
    <name evidence="19" type="ORF">L873DRAFT_337728</name>
</gene>
<feature type="compositionally biased region" description="Basic and acidic residues" evidence="18">
    <location>
        <begin position="145"/>
        <end position="160"/>
    </location>
</feature>
<feature type="region of interest" description="Disordered" evidence="18">
    <location>
        <begin position="129"/>
        <end position="179"/>
    </location>
</feature>
<dbReference type="AlphaFoldDB" id="A0A3N4IYL5"/>
<evidence type="ECO:0000256" key="5">
    <source>
        <dbReference type="ARBA" id="ARBA00020260"/>
    </source>
</evidence>
<evidence type="ECO:0000256" key="6">
    <source>
        <dbReference type="ARBA" id="ARBA00022454"/>
    </source>
</evidence>
<keyword evidence="15" id="KW-0131">Cell cycle</keyword>
<dbReference type="GO" id="GO:0000278">
    <property type="term" value="P:mitotic cell cycle"/>
    <property type="evidence" value="ECO:0007669"/>
    <property type="project" value="InterPro"/>
</dbReference>
<dbReference type="Proteomes" id="UP000276215">
    <property type="component" value="Unassembled WGS sequence"/>
</dbReference>
<evidence type="ECO:0000313" key="20">
    <source>
        <dbReference type="Proteomes" id="UP000276215"/>
    </source>
</evidence>
<keyword evidence="12" id="KW-0995">Kinetochore</keyword>
<evidence type="ECO:0000256" key="18">
    <source>
        <dbReference type="SAM" id="MobiDB-lite"/>
    </source>
</evidence>
<evidence type="ECO:0000256" key="12">
    <source>
        <dbReference type="ARBA" id="ARBA00022838"/>
    </source>
</evidence>
<evidence type="ECO:0000256" key="2">
    <source>
        <dbReference type="ARBA" id="ARBA00004186"/>
    </source>
</evidence>
<keyword evidence="9" id="KW-0493">Microtubule</keyword>
<dbReference type="OrthoDB" id="3230169at2759"/>
<evidence type="ECO:0000256" key="4">
    <source>
        <dbReference type="ARBA" id="ARBA00005501"/>
    </source>
</evidence>
<dbReference type="GO" id="GO:1990023">
    <property type="term" value="C:mitotic spindle midzone"/>
    <property type="evidence" value="ECO:0007669"/>
    <property type="project" value="TreeGrafter"/>
</dbReference>
<dbReference type="GO" id="GO:0008608">
    <property type="term" value="P:attachment of spindle microtubules to kinetochore"/>
    <property type="evidence" value="ECO:0007669"/>
    <property type="project" value="TreeGrafter"/>
</dbReference>
<evidence type="ECO:0000256" key="1">
    <source>
        <dbReference type="ARBA" id="ARBA00004123"/>
    </source>
</evidence>
<comment type="similarity">
    <text evidence="4">Belongs to the DASH complex DAD2 family.</text>
</comment>
<dbReference type="PANTHER" id="PTHR28036:SF1">
    <property type="entry name" value="DASH COMPLEX SUBUNIT DAD2"/>
    <property type="match status" value="1"/>
</dbReference>
<name>A0A3N4IYL5_9PEZI</name>
<keyword evidence="10" id="KW-0498">Mitosis</keyword>
<dbReference type="STRING" id="1336337.A0A3N4IYL5"/>
<organism evidence="19 20">
    <name type="scientific">Choiromyces venosus 120613-1</name>
    <dbReference type="NCBI Taxonomy" id="1336337"/>
    <lineage>
        <taxon>Eukaryota</taxon>
        <taxon>Fungi</taxon>
        <taxon>Dikarya</taxon>
        <taxon>Ascomycota</taxon>
        <taxon>Pezizomycotina</taxon>
        <taxon>Pezizomycetes</taxon>
        <taxon>Pezizales</taxon>
        <taxon>Tuberaceae</taxon>
        <taxon>Choiromyces</taxon>
    </lineage>
</organism>
<proteinExistence type="inferred from homology"/>
<evidence type="ECO:0000256" key="8">
    <source>
        <dbReference type="ARBA" id="ARBA00022618"/>
    </source>
</evidence>
<dbReference type="Pfam" id="PF08654">
    <property type="entry name" value="DASH_Dad2"/>
    <property type="match status" value="1"/>
</dbReference>
<evidence type="ECO:0000256" key="7">
    <source>
        <dbReference type="ARBA" id="ARBA00022490"/>
    </source>
</evidence>
<protein>
    <recommendedName>
        <fullName evidence="5">DASH complex subunit DAD2</fullName>
    </recommendedName>
    <alternativeName>
        <fullName evidence="17">Outer kinetochore protein DAD2</fullName>
    </alternativeName>
</protein>
<dbReference type="GO" id="GO:0042729">
    <property type="term" value="C:DASH complex"/>
    <property type="evidence" value="ECO:0007669"/>
    <property type="project" value="InterPro"/>
</dbReference>
<dbReference type="GO" id="GO:0051301">
    <property type="term" value="P:cell division"/>
    <property type="evidence" value="ECO:0007669"/>
    <property type="project" value="UniProtKB-KW"/>
</dbReference>
<reference evidence="19 20" key="1">
    <citation type="journal article" date="2018" name="Nat. Ecol. Evol.">
        <title>Pezizomycetes genomes reveal the molecular basis of ectomycorrhizal truffle lifestyle.</title>
        <authorList>
            <person name="Murat C."/>
            <person name="Payen T."/>
            <person name="Noel B."/>
            <person name="Kuo A."/>
            <person name="Morin E."/>
            <person name="Chen J."/>
            <person name="Kohler A."/>
            <person name="Krizsan K."/>
            <person name="Balestrini R."/>
            <person name="Da Silva C."/>
            <person name="Montanini B."/>
            <person name="Hainaut M."/>
            <person name="Levati E."/>
            <person name="Barry K.W."/>
            <person name="Belfiori B."/>
            <person name="Cichocki N."/>
            <person name="Clum A."/>
            <person name="Dockter R.B."/>
            <person name="Fauchery L."/>
            <person name="Guy J."/>
            <person name="Iotti M."/>
            <person name="Le Tacon F."/>
            <person name="Lindquist E.A."/>
            <person name="Lipzen A."/>
            <person name="Malagnac F."/>
            <person name="Mello A."/>
            <person name="Molinier V."/>
            <person name="Miyauchi S."/>
            <person name="Poulain J."/>
            <person name="Riccioni C."/>
            <person name="Rubini A."/>
            <person name="Sitrit Y."/>
            <person name="Splivallo R."/>
            <person name="Traeger S."/>
            <person name="Wang M."/>
            <person name="Zifcakova L."/>
            <person name="Wipf D."/>
            <person name="Zambonelli A."/>
            <person name="Paolocci F."/>
            <person name="Nowrousian M."/>
            <person name="Ottonello S."/>
            <person name="Baldrian P."/>
            <person name="Spatafora J.W."/>
            <person name="Henrissat B."/>
            <person name="Nagy L.G."/>
            <person name="Aury J.M."/>
            <person name="Wincker P."/>
            <person name="Grigoriev I.V."/>
            <person name="Bonfante P."/>
            <person name="Martin F.M."/>
        </authorList>
    </citation>
    <scope>NUCLEOTIDE SEQUENCE [LARGE SCALE GENOMIC DNA]</scope>
    <source>
        <strain evidence="19 20">120613-1</strain>
    </source>
</reference>
<dbReference type="EMBL" id="ML120501">
    <property type="protein sequence ID" value="RPA91262.1"/>
    <property type="molecule type" value="Genomic_DNA"/>
</dbReference>
<dbReference type="GO" id="GO:0044732">
    <property type="term" value="C:mitotic spindle pole body"/>
    <property type="evidence" value="ECO:0007669"/>
    <property type="project" value="TreeGrafter"/>
</dbReference>
<evidence type="ECO:0000313" key="19">
    <source>
        <dbReference type="EMBL" id="RPA91262.1"/>
    </source>
</evidence>